<proteinExistence type="predicted"/>
<evidence type="ECO:0000256" key="2">
    <source>
        <dbReference type="SAM" id="Phobius"/>
    </source>
</evidence>
<feature type="region of interest" description="Disordered" evidence="1">
    <location>
        <begin position="53"/>
        <end position="134"/>
    </location>
</feature>
<keyword evidence="2" id="KW-1133">Transmembrane helix</keyword>
<dbReference type="Proteomes" id="UP000256727">
    <property type="component" value="Unassembled WGS sequence"/>
</dbReference>
<dbReference type="RefSeq" id="WP_115932528.1">
    <property type="nucleotide sequence ID" value="NZ_QREH01000001.1"/>
</dbReference>
<comment type="caution">
    <text evidence="3">The sequence shown here is derived from an EMBL/GenBank/DDBJ whole genome shotgun (WGS) entry which is preliminary data.</text>
</comment>
<keyword evidence="2" id="KW-0812">Transmembrane</keyword>
<keyword evidence="4" id="KW-1185">Reference proteome</keyword>
<feature type="transmembrane region" description="Helical" evidence="2">
    <location>
        <begin position="24"/>
        <end position="45"/>
    </location>
</feature>
<sequence>MPGEPRNNDLLRPQSSAVYRRRRLVAVVLLVVVLAIVVGLVWWLVSLFRPAAGEDAPAPTSSPSVAATPDGDASASPSASATGTSPESGTTDGAGDDPSSSDSPSASGEAAASGNCPPGDIVISAATDQPTYGEGEEPVLELRVDNTGEEPCEANLGTTQQVFTVYSGSDRIFSTEDCQVDGQDALVEISPEEQERARFTWPRVRSAEDCGETTQEPRSGTYRLEVSLGDLKAQPVTFNLQ</sequence>
<evidence type="ECO:0000313" key="4">
    <source>
        <dbReference type="Proteomes" id="UP000256727"/>
    </source>
</evidence>
<protein>
    <submittedName>
        <fullName evidence="3">Uncharacterized protein</fullName>
    </submittedName>
</protein>
<gene>
    <name evidence="3" type="ORF">C8E99_2475</name>
</gene>
<dbReference type="EMBL" id="QREH01000001">
    <property type="protein sequence ID" value="REE04635.1"/>
    <property type="molecule type" value="Genomic_DNA"/>
</dbReference>
<accession>A0A3D9LEH4</accession>
<dbReference type="OrthoDB" id="5189092at2"/>
<dbReference type="AlphaFoldDB" id="A0A3D9LEH4"/>
<organism evidence="3 4">
    <name type="scientific">Citricoccus muralis</name>
    <dbReference type="NCBI Taxonomy" id="169134"/>
    <lineage>
        <taxon>Bacteria</taxon>
        <taxon>Bacillati</taxon>
        <taxon>Actinomycetota</taxon>
        <taxon>Actinomycetes</taxon>
        <taxon>Micrococcales</taxon>
        <taxon>Micrococcaceae</taxon>
        <taxon>Citricoccus</taxon>
    </lineage>
</organism>
<keyword evidence="2" id="KW-0472">Membrane</keyword>
<reference evidence="3 4" key="1">
    <citation type="submission" date="2018-07" db="EMBL/GenBank/DDBJ databases">
        <title>Sequencing the genomes of 1000 actinobacteria strains.</title>
        <authorList>
            <person name="Klenk H.-P."/>
        </authorList>
    </citation>
    <scope>NUCLEOTIDE SEQUENCE [LARGE SCALE GENOMIC DNA]</scope>
    <source>
        <strain evidence="3 4">DSM 14442</strain>
    </source>
</reference>
<evidence type="ECO:0000313" key="3">
    <source>
        <dbReference type="EMBL" id="REE04635.1"/>
    </source>
</evidence>
<evidence type="ECO:0000256" key="1">
    <source>
        <dbReference type="SAM" id="MobiDB-lite"/>
    </source>
</evidence>
<name>A0A3D9LEH4_9MICC</name>
<feature type="compositionally biased region" description="Low complexity" evidence="1">
    <location>
        <begin position="56"/>
        <end position="114"/>
    </location>
</feature>